<proteinExistence type="predicted"/>
<dbReference type="Proteomes" id="UP001163828">
    <property type="component" value="Unassembled WGS sequence"/>
</dbReference>
<evidence type="ECO:0000313" key="3">
    <source>
        <dbReference type="Proteomes" id="UP001163828"/>
    </source>
</evidence>
<dbReference type="EMBL" id="MU790760">
    <property type="protein sequence ID" value="KAJ3993523.1"/>
    <property type="molecule type" value="Genomic_DNA"/>
</dbReference>
<accession>A0ABQ8Q3Y5</accession>
<reference evidence="2" key="1">
    <citation type="submission" date="2022-08" db="EMBL/GenBank/DDBJ databases">
        <authorList>
            <consortium name="DOE Joint Genome Institute"/>
            <person name="Min B."/>
            <person name="Riley R."/>
            <person name="Sierra-Patev S."/>
            <person name="Naranjo-Ortiz M."/>
            <person name="Looney B."/>
            <person name="Konkel Z."/>
            <person name="Slot J.C."/>
            <person name="Sakamoto Y."/>
            <person name="Steenwyk J.L."/>
            <person name="Rokas A."/>
            <person name="Carro J."/>
            <person name="Camarero S."/>
            <person name="Ferreira P."/>
            <person name="Molpeceres G."/>
            <person name="Ruiz-Duenas F.J."/>
            <person name="Serrano A."/>
            <person name="Henrissat B."/>
            <person name="Drula E."/>
            <person name="Hughes K.W."/>
            <person name="Mata J.L."/>
            <person name="Ishikawa N.K."/>
            <person name="Vargas-Isla R."/>
            <person name="Ushijima S."/>
            <person name="Smith C.A."/>
            <person name="Ahrendt S."/>
            <person name="Andreopoulos W."/>
            <person name="He G."/>
            <person name="Labutti K."/>
            <person name="Lipzen A."/>
            <person name="Ng V."/>
            <person name="Sandor L."/>
            <person name="Barry K."/>
            <person name="Martinez A.T."/>
            <person name="Xiao Y."/>
            <person name="Gibbons J.G."/>
            <person name="Terashima K."/>
            <person name="Hibbett D.S."/>
            <person name="Grigoriev I.V."/>
        </authorList>
    </citation>
    <scope>NUCLEOTIDE SEQUENCE</scope>
    <source>
        <strain evidence="2">TFB10827</strain>
    </source>
</reference>
<feature type="region of interest" description="Disordered" evidence="1">
    <location>
        <begin position="1"/>
        <end position="24"/>
    </location>
</feature>
<feature type="compositionally biased region" description="Polar residues" evidence="1">
    <location>
        <begin position="1"/>
        <end position="12"/>
    </location>
</feature>
<organism evidence="2 3">
    <name type="scientific">Lentinula boryana</name>
    <dbReference type="NCBI Taxonomy" id="40481"/>
    <lineage>
        <taxon>Eukaryota</taxon>
        <taxon>Fungi</taxon>
        <taxon>Dikarya</taxon>
        <taxon>Basidiomycota</taxon>
        <taxon>Agaricomycotina</taxon>
        <taxon>Agaricomycetes</taxon>
        <taxon>Agaricomycetidae</taxon>
        <taxon>Agaricales</taxon>
        <taxon>Marasmiineae</taxon>
        <taxon>Omphalotaceae</taxon>
        <taxon>Lentinula</taxon>
    </lineage>
</organism>
<sequence>MSGAFTKTGQQRKQQECLEYQPRGISDEMEDWLNEYNGTQDPTEADWREEAVDEELHTAEHEQVENFHTNSRALPTFDNLRMMDTVDLMDGVDDDEDFGELLYPEDSEDMEYSEVAKDSPNSQPQGVSIENLCVPCHTLDCSTEHILDDIEENEDDHNINDLPSTVFLSDDIDLDSLNNGEFITPASHADSTASEIYPTELIVPDLSNFRTCAKPLSATR</sequence>
<evidence type="ECO:0000313" key="2">
    <source>
        <dbReference type="EMBL" id="KAJ3993523.1"/>
    </source>
</evidence>
<name>A0ABQ8Q3Y5_9AGAR</name>
<gene>
    <name evidence="2" type="ORF">F5050DRAFT_1897243</name>
</gene>
<evidence type="ECO:0000256" key="1">
    <source>
        <dbReference type="SAM" id="MobiDB-lite"/>
    </source>
</evidence>
<keyword evidence="3" id="KW-1185">Reference proteome</keyword>
<protein>
    <submittedName>
        <fullName evidence="2">Uncharacterized protein</fullName>
    </submittedName>
</protein>
<comment type="caution">
    <text evidence="2">The sequence shown here is derived from an EMBL/GenBank/DDBJ whole genome shotgun (WGS) entry which is preliminary data.</text>
</comment>